<organism evidence="1 2">
    <name type="scientific">Algoriphagus hitonicola</name>
    <dbReference type="NCBI Taxonomy" id="435880"/>
    <lineage>
        <taxon>Bacteria</taxon>
        <taxon>Pseudomonadati</taxon>
        <taxon>Bacteroidota</taxon>
        <taxon>Cytophagia</taxon>
        <taxon>Cytophagales</taxon>
        <taxon>Cyclobacteriaceae</taxon>
        <taxon>Algoriphagus</taxon>
    </lineage>
</organism>
<dbReference type="STRING" id="435880.SAMN04487988_101502"/>
<dbReference type="Proteomes" id="UP000199642">
    <property type="component" value="Unassembled WGS sequence"/>
</dbReference>
<sequence>MVAVITGDIVNSRLENPAKWMKQLKEVLEREGDEPKDWEIYRGDSFQLRIQTSKALFVAFLIKSTIKHFKDLDVRMAIGIGNIDYEGSKITESNGSAFIRSGECFETLKKETLAIRSKSIDFDRKINLMISLAILTANTWTPVSSEIIKAALLHPNKNQKELAQLLNKKSQGTISEGLKRGGYDEIQRLLEYYQEEVSKL</sequence>
<dbReference type="RefSeq" id="WP_092788653.1">
    <property type="nucleotide sequence ID" value="NZ_FOPC01000001.1"/>
</dbReference>
<dbReference type="AlphaFoldDB" id="A0A1I2P968"/>
<protein>
    <submittedName>
        <fullName evidence="1">SatD family (SatD)</fullName>
    </submittedName>
</protein>
<keyword evidence="2" id="KW-1185">Reference proteome</keyword>
<evidence type="ECO:0000313" key="2">
    <source>
        <dbReference type="Proteomes" id="UP000199642"/>
    </source>
</evidence>
<proteinExistence type="predicted"/>
<name>A0A1I2P968_9BACT</name>
<gene>
    <name evidence="1" type="ORF">SAMN04487988_101502</name>
</gene>
<evidence type="ECO:0000313" key="1">
    <source>
        <dbReference type="EMBL" id="SFG12712.1"/>
    </source>
</evidence>
<reference evidence="2" key="1">
    <citation type="submission" date="2016-10" db="EMBL/GenBank/DDBJ databases">
        <authorList>
            <person name="Varghese N."/>
            <person name="Submissions S."/>
        </authorList>
    </citation>
    <scope>NUCLEOTIDE SEQUENCE [LARGE SCALE GENOMIC DNA]</scope>
    <source>
        <strain evidence="2">DSM 19315</strain>
    </source>
</reference>
<dbReference type="Pfam" id="PF16264">
    <property type="entry name" value="SatD"/>
    <property type="match status" value="1"/>
</dbReference>
<dbReference type="EMBL" id="FOPC01000001">
    <property type="protein sequence ID" value="SFG12712.1"/>
    <property type="molecule type" value="Genomic_DNA"/>
</dbReference>
<dbReference type="InterPro" id="IPR032580">
    <property type="entry name" value="SatD"/>
</dbReference>
<dbReference type="OrthoDB" id="7064118at2"/>
<accession>A0A1I2P968</accession>